<feature type="region of interest" description="Disordered" evidence="1">
    <location>
        <begin position="1"/>
        <end position="39"/>
    </location>
</feature>
<keyword evidence="2" id="KW-1133">Transmembrane helix</keyword>
<feature type="compositionally biased region" description="Low complexity" evidence="1">
    <location>
        <begin position="28"/>
        <end position="39"/>
    </location>
</feature>
<proteinExistence type="predicted"/>
<accession>A0AA46TIR3</accession>
<feature type="compositionally biased region" description="Pro residues" evidence="1">
    <location>
        <begin position="1"/>
        <end position="27"/>
    </location>
</feature>
<evidence type="ECO:0000256" key="1">
    <source>
        <dbReference type="SAM" id="MobiDB-lite"/>
    </source>
</evidence>
<dbReference type="KEGG" id="sgrg:L0C25_02950"/>
<feature type="transmembrane region" description="Helical" evidence="2">
    <location>
        <begin position="65"/>
        <end position="90"/>
    </location>
</feature>
<dbReference type="Proteomes" id="UP001164390">
    <property type="component" value="Chromosome"/>
</dbReference>
<protein>
    <submittedName>
        <fullName evidence="3">Uncharacterized protein</fullName>
    </submittedName>
</protein>
<evidence type="ECO:0000256" key="2">
    <source>
        <dbReference type="SAM" id="Phobius"/>
    </source>
</evidence>
<sequence length="207" mass="22144">MSYPPPGDPNQPQYPPNQPPQYPPNQPPQYQQPYGTPYPTGQESGYGYGGYAPHIERPGSVTAGAVIAIVLSGISALAALGSLVGVIAAWNSMIDEFRSDPGQYELTADQIDQIADAKAGVVVFVVIWAIIAAFGVVVAVLAIKGQNWARITLTVLAAISLVIGLILITSFISAIWVLGSIACIICLFVGGANDWYRYRRDQRRQGV</sequence>
<reference evidence="3" key="1">
    <citation type="submission" date="2022-01" db="EMBL/GenBank/DDBJ databases">
        <title>Nocardioidaceae gen. sp. A5X3R13.</title>
        <authorList>
            <person name="Lopez Marin M.A."/>
            <person name="Uhlik O."/>
        </authorList>
    </citation>
    <scope>NUCLEOTIDE SEQUENCE</scope>
    <source>
        <strain evidence="3">A5X3R13</strain>
    </source>
</reference>
<evidence type="ECO:0000313" key="3">
    <source>
        <dbReference type="EMBL" id="UYM06046.1"/>
    </source>
</evidence>
<gene>
    <name evidence="3" type="ORF">L0C25_02950</name>
</gene>
<keyword evidence="2" id="KW-0812">Transmembrane</keyword>
<dbReference type="EMBL" id="CP094970">
    <property type="protein sequence ID" value="UYM06046.1"/>
    <property type="molecule type" value="Genomic_DNA"/>
</dbReference>
<name>A0AA46TIR3_9ACTN</name>
<feature type="transmembrane region" description="Helical" evidence="2">
    <location>
        <begin position="119"/>
        <end position="141"/>
    </location>
</feature>
<feature type="transmembrane region" description="Helical" evidence="2">
    <location>
        <begin position="174"/>
        <end position="196"/>
    </location>
</feature>
<evidence type="ECO:0000313" key="4">
    <source>
        <dbReference type="Proteomes" id="UP001164390"/>
    </source>
</evidence>
<organism evidence="3 4">
    <name type="scientific">Solicola gregarius</name>
    <dbReference type="NCBI Taxonomy" id="2908642"/>
    <lineage>
        <taxon>Bacteria</taxon>
        <taxon>Bacillati</taxon>
        <taxon>Actinomycetota</taxon>
        <taxon>Actinomycetes</taxon>
        <taxon>Propionibacteriales</taxon>
        <taxon>Nocardioidaceae</taxon>
        <taxon>Solicola</taxon>
    </lineage>
</organism>
<dbReference type="RefSeq" id="WP_271634894.1">
    <property type="nucleotide sequence ID" value="NZ_CP094970.1"/>
</dbReference>
<keyword evidence="4" id="KW-1185">Reference proteome</keyword>
<keyword evidence="2" id="KW-0472">Membrane</keyword>
<dbReference type="AlphaFoldDB" id="A0AA46TIR3"/>